<proteinExistence type="inferred from homology"/>
<dbReference type="CDD" id="cd00293">
    <property type="entry name" value="USP-like"/>
    <property type="match status" value="2"/>
</dbReference>
<accession>A0A1H1C543</accession>
<organism evidence="3 4">
    <name type="scientific">Crystallibacter crystallopoietes</name>
    <dbReference type="NCBI Taxonomy" id="37928"/>
    <lineage>
        <taxon>Bacteria</taxon>
        <taxon>Bacillati</taxon>
        <taxon>Actinomycetota</taxon>
        <taxon>Actinomycetes</taxon>
        <taxon>Micrococcales</taxon>
        <taxon>Micrococcaceae</taxon>
        <taxon>Crystallibacter</taxon>
    </lineage>
</organism>
<evidence type="ECO:0000256" key="1">
    <source>
        <dbReference type="ARBA" id="ARBA00008791"/>
    </source>
</evidence>
<dbReference type="AlphaFoldDB" id="A0A1H1C543"/>
<gene>
    <name evidence="3" type="ORF">SAMN04489742_1741</name>
</gene>
<dbReference type="EMBL" id="FNKH01000002">
    <property type="protein sequence ID" value="SDQ59229.1"/>
    <property type="molecule type" value="Genomic_DNA"/>
</dbReference>
<evidence type="ECO:0000259" key="2">
    <source>
        <dbReference type="Pfam" id="PF00582"/>
    </source>
</evidence>
<dbReference type="KEGG" id="acry:AC20117_08655"/>
<dbReference type="PANTHER" id="PTHR46268">
    <property type="entry name" value="STRESS RESPONSE PROTEIN NHAX"/>
    <property type="match status" value="1"/>
</dbReference>
<keyword evidence="4" id="KW-1185">Reference proteome</keyword>
<comment type="similarity">
    <text evidence="1">Belongs to the universal stress protein A family.</text>
</comment>
<dbReference type="Proteomes" id="UP000181917">
    <property type="component" value="Unassembled WGS sequence"/>
</dbReference>
<sequence>MRYVVGCTEDERGREAIALARALARAPGAELDLVHVLPGPGDQLRLAQEREYQQYLAGRADAWLDKALALVPADVTARKHIRTADSFAEGLIEAAEEFGARLIVVGAASKGLFKRFTVGSVANALLHASHVPVALAPSGYRPPRDITRLTCALGTRPGAETLLDVAVDAAAMRHVPLRVISLVTLDAGPGSSAAEVESWAKSHAEIALAKAVEGVAKRTLVTAAVASGDSIEDAIERLDWDESEVVVIGSSRLAARSRIFLGTTANKMLRALPVPMVVVPRDHVRLDEQPELPADSD</sequence>
<dbReference type="InterPro" id="IPR014729">
    <property type="entry name" value="Rossmann-like_a/b/a_fold"/>
</dbReference>
<protein>
    <submittedName>
        <fullName evidence="3">Nucleotide-binding universal stress protein, UspA family</fullName>
    </submittedName>
</protein>
<dbReference type="PANTHER" id="PTHR46268:SF6">
    <property type="entry name" value="UNIVERSAL STRESS PROTEIN UP12"/>
    <property type="match status" value="1"/>
</dbReference>
<feature type="domain" description="UspA" evidence="2">
    <location>
        <begin position="150"/>
        <end position="280"/>
    </location>
</feature>
<evidence type="ECO:0000313" key="3">
    <source>
        <dbReference type="EMBL" id="SDQ59229.1"/>
    </source>
</evidence>
<reference evidence="3 4" key="1">
    <citation type="submission" date="2016-10" db="EMBL/GenBank/DDBJ databases">
        <authorList>
            <person name="de Groot N.N."/>
        </authorList>
    </citation>
    <scope>NUCLEOTIDE SEQUENCE [LARGE SCALE GENOMIC DNA]</scope>
    <source>
        <strain evidence="3 4">DSM 20117</strain>
    </source>
</reference>
<dbReference type="OrthoDB" id="5242641at2"/>
<dbReference type="Pfam" id="PF00582">
    <property type="entry name" value="Usp"/>
    <property type="match status" value="2"/>
</dbReference>
<name>A0A1H1C543_9MICC</name>
<dbReference type="SUPFAM" id="SSF52402">
    <property type="entry name" value="Adenine nucleotide alpha hydrolases-like"/>
    <property type="match status" value="2"/>
</dbReference>
<dbReference type="InterPro" id="IPR006016">
    <property type="entry name" value="UspA"/>
</dbReference>
<dbReference type="STRING" id="37928.SAMN04489742_1741"/>
<evidence type="ECO:0000313" key="4">
    <source>
        <dbReference type="Proteomes" id="UP000181917"/>
    </source>
</evidence>
<dbReference type="Gene3D" id="3.40.50.620">
    <property type="entry name" value="HUPs"/>
    <property type="match status" value="2"/>
</dbReference>
<feature type="domain" description="UspA" evidence="2">
    <location>
        <begin position="4"/>
        <end position="136"/>
    </location>
</feature>
<dbReference type="RefSeq" id="WP_074700075.1">
    <property type="nucleotide sequence ID" value="NZ_CP018863.1"/>
</dbReference>